<comment type="caution">
    <text evidence="2">The sequence shown here is derived from an EMBL/GenBank/DDBJ whole genome shotgun (WGS) entry which is preliminary data.</text>
</comment>
<gene>
    <name evidence="2" type="ORF">DPMN_013810</name>
</gene>
<reference evidence="2" key="1">
    <citation type="journal article" date="2019" name="bioRxiv">
        <title>The Genome of the Zebra Mussel, Dreissena polymorpha: A Resource for Invasive Species Research.</title>
        <authorList>
            <person name="McCartney M.A."/>
            <person name="Auch B."/>
            <person name="Kono T."/>
            <person name="Mallez S."/>
            <person name="Zhang Y."/>
            <person name="Obille A."/>
            <person name="Becker A."/>
            <person name="Abrahante J.E."/>
            <person name="Garbe J."/>
            <person name="Badalamenti J.P."/>
            <person name="Herman A."/>
            <person name="Mangelson H."/>
            <person name="Liachko I."/>
            <person name="Sullivan S."/>
            <person name="Sone E.D."/>
            <person name="Koren S."/>
            <person name="Silverstein K.A.T."/>
            <person name="Beckman K.B."/>
            <person name="Gohl D.M."/>
        </authorList>
    </citation>
    <scope>NUCLEOTIDE SEQUENCE</scope>
    <source>
        <strain evidence="2">Duluth1</strain>
        <tissue evidence="2">Whole animal</tissue>
    </source>
</reference>
<dbReference type="AlphaFoldDB" id="A0A9D4N8A9"/>
<feature type="region of interest" description="Disordered" evidence="1">
    <location>
        <begin position="1"/>
        <end position="65"/>
    </location>
</feature>
<name>A0A9D4N8A9_DREPO</name>
<sequence length="65" mass="7416">MYQVKTHVAEYSNSPKYGLNISLDSRRTTHEPHPHSPSPSPRQTKSTICDQPGRLNKQSKRSLIE</sequence>
<organism evidence="2 3">
    <name type="scientific">Dreissena polymorpha</name>
    <name type="common">Zebra mussel</name>
    <name type="synonym">Mytilus polymorpha</name>
    <dbReference type="NCBI Taxonomy" id="45954"/>
    <lineage>
        <taxon>Eukaryota</taxon>
        <taxon>Metazoa</taxon>
        <taxon>Spiralia</taxon>
        <taxon>Lophotrochozoa</taxon>
        <taxon>Mollusca</taxon>
        <taxon>Bivalvia</taxon>
        <taxon>Autobranchia</taxon>
        <taxon>Heteroconchia</taxon>
        <taxon>Euheterodonta</taxon>
        <taxon>Imparidentia</taxon>
        <taxon>Neoheterodontei</taxon>
        <taxon>Myida</taxon>
        <taxon>Dreissenoidea</taxon>
        <taxon>Dreissenidae</taxon>
        <taxon>Dreissena</taxon>
    </lineage>
</organism>
<accession>A0A9D4N8A9</accession>
<feature type="compositionally biased region" description="Basic and acidic residues" evidence="1">
    <location>
        <begin position="24"/>
        <end position="34"/>
    </location>
</feature>
<proteinExistence type="predicted"/>
<reference evidence="2" key="2">
    <citation type="submission" date="2020-11" db="EMBL/GenBank/DDBJ databases">
        <authorList>
            <person name="McCartney M.A."/>
            <person name="Auch B."/>
            <person name="Kono T."/>
            <person name="Mallez S."/>
            <person name="Becker A."/>
            <person name="Gohl D.M."/>
            <person name="Silverstein K.A.T."/>
            <person name="Koren S."/>
            <person name="Bechman K.B."/>
            <person name="Herman A."/>
            <person name="Abrahante J.E."/>
            <person name="Garbe J."/>
        </authorList>
    </citation>
    <scope>NUCLEOTIDE SEQUENCE</scope>
    <source>
        <strain evidence="2">Duluth1</strain>
        <tissue evidence="2">Whole animal</tissue>
    </source>
</reference>
<evidence type="ECO:0000313" key="3">
    <source>
        <dbReference type="Proteomes" id="UP000828390"/>
    </source>
</evidence>
<protein>
    <submittedName>
        <fullName evidence="2">Uncharacterized protein</fullName>
    </submittedName>
</protein>
<dbReference type="Proteomes" id="UP000828390">
    <property type="component" value="Unassembled WGS sequence"/>
</dbReference>
<evidence type="ECO:0000256" key="1">
    <source>
        <dbReference type="SAM" id="MobiDB-lite"/>
    </source>
</evidence>
<evidence type="ECO:0000313" key="2">
    <source>
        <dbReference type="EMBL" id="KAH3889748.1"/>
    </source>
</evidence>
<keyword evidence="3" id="KW-1185">Reference proteome</keyword>
<dbReference type="EMBL" id="JAIWYP010000001">
    <property type="protein sequence ID" value="KAH3889748.1"/>
    <property type="molecule type" value="Genomic_DNA"/>
</dbReference>